<dbReference type="PIRSF" id="PIRSF031653">
    <property type="entry name" value="UCP031653"/>
    <property type="match status" value="1"/>
</dbReference>
<dbReference type="HAMAP" id="MF_01126">
    <property type="entry name" value="UPF0298"/>
    <property type="match status" value="1"/>
</dbReference>
<proteinExistence type="inferred from homology"/>
<comment type="caution">
    <text evidence="3">The sequence shown here is derived from an EMBL/GenBank/DDBJ whole genome shotgun (WGS) entry which is preliminary data.</text>
</comment>
<dbReference type="InterPro" id="IPR016979">
    <property type="entry name" value="DUF2129"/>
</dbReference>
<evidence type="ECO:0000256" key="1">
    <source>
        <dbReference type="ARBA" id="ARBA00022490"/>
    </source>
</evidence>
<reference evidence="3 4" key="1">
    <citation type="submission" date="2021-01" db="EMBL/GenBank/DDBJ databases">
        <title>Genomic Encyclopedia of Type Strains, Phase IV (KMG-IV): sequencing the most valuable type-strain genomes for metagenomic binning, comparative biology and taxonomic classification.</title>
        <authorList>
            <person name="Goeker M."/>
        </authorList>
    </citation>
    <scope>NUCLEOTIDE SEQUENCE [LARGE SCALE GENOMIC DNA]</scope>
    <source>
        <strain evidence="3 4">DSM 25540</strain>
    </source>
</reference>
<dbReference type="Proteomes" id="UP000741863">
    <property type="component" value="Unassembled WGS sequence"/>
</dbReference>
<dbReference type="Pfam" id="PF09902">
    <property type="entry name" value="DUF2129"/>
    <property type="match status" value="1"/>
</dbReference>
<evidence type="ECO:0000256" key="2">
    <source>
        <dbReference type="HAMAP-Rule" id="MF_01126"/>
    </source>
</evidence>
<evidence type="ECO:0000313" key="4">
    <source>
        <dbReference type="Proteomes" id="UP000741863"/>
    </source>
</evidence>
<sequence>MYQQRQGLVVWVQSLKHVRHLRKYGHVQYVSKKMKYVVLYCNVDDANSVSEQIGRLNFVHNIEWSVRRELDLNFEDDSQLERTNEHLHT</sequence>
<keyword evidence="1 2" id="KW-0963">Cytoplasm</keyword>
<dbReference type="RefSeq" id="WP_204696764.1">
    <property type="nucleotide sequence ID" value="NZ_JAFBEC010000004.1"/>
</dbReference>
<organism evidence="3 4">
    <name type="scientific">Geomicrobium sediminis</name>
    <dbReference type="NCBI Taxonomy" id="1347788"/>
    <lineage>
        <taxon>Bacteria</taxon>
        <taxon>Bacillati</taxon>
        <taxon>Bacillota</taxon>
        <taxon>Bacilli</taxon>
        <taxon>Bacillales</taxon>
        <taxon>Geomicrobium</taxon>
    </lineage>
</organism>
<evidence type="ECO:0000313" key="3">
    <source>
        <dbReference type="EMBL" id="MBM7632475.1"/>
    </source>
</evidence>
<gene>
    <name evidence="3" type="ORF">JOD17_001569</name>
</gene>
<comment type="similarity">
    <text evidence="2">Belongs to the UPF0298 family.</text>
</comment>
<accession>A0ABS2PAQ8</accession>
<comment type="subcellular location">
    <subcellularLocation>
        <location evidence="2">Cytoplasm</location>
    </subcellularLocation>
</comment>
<protein>
    <recommendedName>
        <fullName evidence="2">UPF0298 protein JOD17_001569</fullName>
    </recommendedName>
</protein>
<name>A0ABS2PAQ8_9BACL</name>
<dbReference type="EMBL" id="JAFBEC010000004">
    <property type="protein sequence ID" value="MBM7632475.1"/>
    <property type="molecule type" value="Genomic_DNA"/>
</dbReference>
<keyword evidence="4" id="KW-1185">Reference proteome</keyword>